<dbReference type="STRING" id="290397.Adeh_3746"/>
<gene>
    <name evidence="4" type="ordered locus">Adeh_3746</name>
</gene>
<dbReference type="PANTHER" id="PTHR42879:SF2">
    <property type="entry name" value="3-OXOACYL-[ACYL-CARRIER-PROTEIN] REDUCTASE FABG"/>
    <property type="match status" value="1"/>
</dbReference>
<evidence type="ECO:0000256" key="1">
    <source>
        <dbReference type="ARBA" id="ARBA00006484"/>
    </source>
</evidence>
<dbReference type="HOGENOM" id="CLU_010194_1_2_7"/>
<dbReference type="AlphaFoldDB" id="Q2IG03"/>
<comment type="similarity">
    <text evidence="1 2">Belongs to the short-chain dehydrogenases/reductases (SDR) family.</text>
</comment>
<dbReference type="SMART" id="SM00822">
    <property type="entry name" value="PKS_KR"/>
    <property type="match status" value="1"/>
</dbReference>
<proteinExistence type="inferred from homology"/>
<dbReference type="PRINTS" id="PR00081">
    <property type="entry name" value="GDHRDH"/>
</dbReference>
<dbReference type="EMBL" id="CP000251">
    <property type="protein sequence ID" value="ABC83512.1"/>
    <property type="molecule type" value="Genomic_DNA"/>
</dbReference>
<dbReference type="KEGG" id="ade:Adeh_3746"/>
<dbReference type="eggNOG" id="COG1028">
    <property type="taxonomic scope" value="Bacteria"/>
</dbReference>
<feature type="domain" description="Ketoreductase" evidence="3">
    <location>
        <begin position="35"/>
        <end position="218"/>
    </location>
</feature>
<evidence type="ECO:0000313" key="5">
    <source>
        <dbReference type="Proteomes" id="UP000001935"/>
    </source>
</evidence>
<dbReference type="GO" id="GO:0032787">
    <property type="term" value="P:monocarboxylic acid metabolic process"/>
    <property type="evidence" value="ECO:0007669"/>
    <property type="project" value="UniProtKB-ARBA"/>
</dbReference>
<dbReference type="PANTHER" id="PTHR42879">
    <property type="entry name" value="3-OXOACYL-(ACYL-CARRIER-PROTEIN) REDUCTASE"/>
    <property type="match status" value="1"/>
</dbReference>
<dbReference type="InterPro" id="IPR050259">
    <property type="entry name" value="SDR"/>
</dbReference>
<sequence length="285" mass="29883">MRRARRRLHLPSRRRYRRRARAGEREAVMAGIEGRVALVTGGGRGIGRAIALALARAGADVAVAARSVPELEAVSAEVAALGRRTLFLPLDVSDRAQLAAAPAAVAAGLGPVDVLVNNAGIHASAPLQRMDDETWDALLAVDLTAPVLLTRAFLPSMYDRGYGRVINVSSVAGRIGLKYGCAYSSAKHGLIGFTRSLALEAARKGVTVNAICPSWTETRMLDEAVEDIARATGRTEAEARAAILRANPLGRAALPEEVAEAAVFLALNGAVTGQAIHVDGGEVMA</sequence>
<name>Q2IG03_ANADE</name>
<evidence type="ECO:0000256" key="2">
    <source>
        <dbReference type="RuleBase" id="RU000363"/>
    </source>
</evidence>
<dbReference type="InterPro" id="IPR036291">
    <property type="entry name" value="NAD(P)-bd_dom_sf"/>
</dbReference>
<reference evidence="4 5" key="1">
    <citation type="submission" date="2006-01" db="EMBL/GenBank/DDBJ databases">
        <title>Complete sequence of Anaeromyxobacter dehalogenans 2CP-C.</title>
        <authorList>
            <consortium name="US DOE Joint Genome Institute"/>
            <person name="Copeland A."/>
            <person name="Lucas S."/>
            <person name="Lapidus A."/>
            <person name="Barry K."/>
            <person name="Detter J.C."/>
            <person name="Glavina T."/>
            <person name="Hammon N."/>
            <person name="Israni S."/>
            <person name="Pitluck S."/>
            <person name="Brettin T."/>
            <person name="Bruce D."/>
            <person name="Han C."/>
            <person name="Tapia R."/>
            <person name="Gilna P."/>
            <person name="Kiss H."/>
            <person name="Schmutz J."/>
            <person name="Larimer F."/>
            <person name="Land M."/>
            <person name="Kyrpides N."/>
            <person name="Anderson I."/>
            <person name="Sanford R.A."/>
            <person name="Ritalahti K.M."/>
            <person name="Thomas H.S."/>
            <person name="Kirby J.R."/>
            <person name="Zhulin I.B."/>
            <person name="Loeffler F.E."/>
            <person name="Richardson P."/>
        </authorList>
    </citation>
    <scope>NUCLEOTIDE SEQUENCE [LARGE SCALE GENOMIC DNA]</scope>
    <source>
        <strain evidence="4 5">2CP-C</strain>
    </source>
</reference>
<accession>Q2IG03</accession>
<dbReference type="FunFam" id="3.40.50.720:FF:000084">
    <property type="entry name" value="Short-chain dehydrogenase reductase"/>
    <property type="match status" value="1"/>
</dbReference>
<dbReference type="Proteomes" id="UP000001935">
    <property type="component" value="Chromosome"/>
</dbReference>
<dbReference type="PRINTS" id="PR00080">
    <property type="entry name" value="SDRFAMILY"/>
</dbReference>
<dbReference type="Pfam" id="PF00106">
    <property type="entry name" value="adh_short"/>
    <property type="match status" value="1"/>
</dbReference>
<protein>
    <submittedName>
        <fullName evidence="4">Short-chain dehydrogenase/reductase SDR</fullName>
    </submittedName>
</protein>
<dbReference type="InterPro" id="IPR002347">
    <property type="entry name" value="SDR_fam"/>
</dbReference>
<dbReference type="PROSITE" id="PS00061">
    <property type="entry name" value="ADH_SHORT"/>
    <property type="match status" value="1"/>
</dbReference>
<evidence type="ECO:0000313" key="4">
    <source>
        <dbReference type="EMBL" id="ABC83512.1"/>
    </source>
</evidence>
<dbReference type="InterPro" id="IPR057326">
    <property type="entry name" value="KR_dom"/>
</dbReference>
<evidence type="ECO:0000259" key="3">
    <source>
        <dbReference type="SMART" id="SM00822"/>
    </source>
</evidence>
<dbReference type="SUPFAM" id="SSF51735">
    <property type="entry name" value="NAD(P)-binding Rossmann-fold domains"/>
    <property type="match status" value="1"/>
</dbReference>
<organism evidence="4 5">
    <name type="scientific">Anaeromyxobacter dehalogenans (strain 2CP-C)</name>
    <dbReference type="NCBI Taxonomy" id="290397"/>
    <lineage>
        <taxon>Bacteria</taxon>
        <taxon>Pseudomonadati</taxon>
        <taxon>Myxococcota</taxon>
        <taxon>Myxococcia</taxon>
        <taxon>Myxococcales</taxon>
        <taxon>Cystobacterineae</taxon>
        <taxon>Anaeromyxobacteraceae</taxon>
        <taxon>Anaeromyxobacter</taxon>
    </lineage>
</organism>
<dbReference type="Gene3D" id="3.40.50.720">
    <property type="entry name" value="NAD(P)-binding Rossmann-like Domain"/>
    <property type="match status" value="1"/>
</dbReference>
<dbReference type="InterPro" id="IPR020904">
    <property type="entry name" value="Sc_DH/Rdtase_CS"/>
</dbReference>